<evidence type="ECO:0000256" key="1">
    <source>
        <dbReference type="SAM" id="Phobius"/>
    </source>
</evidence>
<comment type="caution">
    <text evidence="2">The sequence shown here is derived from an EMBL/GenBank/DDBJ whole genome shotgun (WGS) entry which is preliminary data.</text>
</comment>
<accession>A0ABN3T277</accession>
<keyword evidence="3" id="KW-1185">Reference proteome</keyword>
<protein>
    <recommendedName>
        <fullName evidence="4">DUF1640 domain-containing protein</fullName>
    </recommendedName>
</protein>
<evidence type="ECO:0000313" key="2">
    <source>
        <dbReference type="EMBL" id="GAA2691856.1"/>
    </source>
</evidence>
<dbReference type="EMBL" id="BAAATE010000034">
    <property type="protein sequence ID" value="GAA2691856.1"/>
    <property type="molecule type" value="Genomic_DNA"/>
</dbReference>
<proteinExistence type="predicted"/>
<feature type="transmembrane region" description="Helical" evidence="1">
    <location>
        <begin position="99"/>
        <end position="118"/>
    </location>
</feature>
<evidence type="ECO:0000313" key="3">
    <source>
        <dbReference type="Proteomes" id="UP001501666"/>
    </source>
</evidence>
<keyword evidence="1" id="KW-0472">Membrane</keyword>
<gene>
    <name evidence="2" type="ORF">GCM10010412_082400</name>
</gene>
<keyword evidence="1" id="KW-1133">Transmembrane helix</keyword>
<reference evidence="2 3" key="1">
    <citation type="journal article" date="2019" name="Int. J. Syst. Evol. Microbiol.">
        <title>The Global Catalogue of Microorganisms (GCM) 10K type strain sequencing project: providing services to taxonomists for standard genome sequencing and annotation.</title>
        <authorList>
            <consortium name="The Broad Institute Genomics Platform"/>
            <consortium name="The Broad Institute Genome Sequencing Center for Infectious Disease"/>
            <person name="Wu L."/>
            <person name="Ma J."/>
        </authorList>
    </citation>
    <scope>NUCLEOTIDE SEQUENCE [LARGE SCALE GENOMIC DNA]</scope>
    <source>
        <strain evidence="2 3">JCM 6835</strain>
    </source>
</reference>
<dbReference type="RefSeq" id="WP_346154471.1">
    <property type="nucleotide sequence ID" value="NZ_BAAATE010000034.1"/>
</dbReference>
<dbReference type="Proteomes" id="UP001501666">
    <property type="component" value="Unassembled WGS sequence"/>
</dbReference>
<sequence>MAEPDQSEQQQTWLVGQVADTRRIAELGFTETKGQLALILQRMEQGERRHDELASTVAENHRMVSEQLNEHAKSIQDAAQDRAAERSRLQTVADSSKRFSTWMAIGVSALFGVLGILLKTWA</sequence>
<evidence type="ECO:0008006" key="4">
    <source>
        <dbReference type="Google" id="ProtNLM"/>
    </source>
</evidence>
<name>A0ABN3T277_9ACTN</name>
<keyword evidence="1" id="KW-0812">Transmembrane</keyword>
<organism evidence="2 3">
    <name type="scientific">Nonomuraea recticatena</name>
    <dbReference type="NCBI Taxonomy" id="46178"/>
    <lineage>
        <taxon>Bacteria</taxon>
        <taxon>Bacillati</taxon>
        <taxon>Actinomycetota</taxon>
        <taxon>Actinomycetes</taxon>
        <taxon>Streptosporangiales</taxon>
        <taxon>Streptosporangiaceae</taxon>
        <taxon>Nonomuraea</taxon>
    </lineage>
</organism>